<protein>
    <submittedName>
        <fullName evidence="4">D-alanyl-D-alanine carboxypeptidase/D-alanyl-D-alanine-endopeptidase</fullName>
        <ecNumber evidence="4">3.4.16.4</ecNumber>
    </submittedName>
</protein>
<feature type="chain" id="PRO_5030560187" evidence="3">
    <location>
        <begin position="27"/>
        <end position="472"/>
    </location>
</feature>
<reference evidence="4 5" key="1">
    <citation type="submission" date="2020-03" db="EMBL/GenBank/DDBJ databases">
        <authorList>
            <person name="Lai Q."/>
        </authorList>
    </citation>
    <scope>NUCLEOTIDE SEQUENCE [LARGE SCALE GENOMIC DNA]</scope>
    <source>
        <strain evidence="4 5">CCUG 25036</strain>
    </source>
</reference>
<dbReference type="EC" id="3.4.16.4" evidence="4"/>
<dbReference type="InterPro" id="IPR012338">
    <property type="entry name" value="Beta-lactam/transpept-like"/>
</dbReference>
<dbReference type="PRINTS" id="PR00922">
    <property type="entry name" value="DADACBPTASE3"/>
</dbReference>
<evidence type="ECO:0000313" key="5">
    <source>
        <dbReference type="Proteomes" id="UP000490980"/>
    </source>
</evidence>
<evidence type="ECO:0000256" key="1">
    <source>
        <dbReference type="ARBA" id="ARBA00006096"/>
    </source>
</evidence>
<dbReference type="EMBL" id="JAARLZ010000006">
    <property type="protein sequence ID" value="NII07331.1"/>
    <property type="molecule type" value="Genomic_DNA"/>
</dbReference>
<comment type="similarity">
    <text evidence="1">Belongs to the peptidase S13 family.</text>
</comment>
<keyword evidence="4" id="KW-0645">Protease</keyword>
<accession>A0A7X5UB83</accession>
<organism evidence="4 5">
    <name type="scientific">Luteibacter anthropi</name>
    <dbReference type="NCBI Taxonomy" id="564369"/>
    <lineage>
        <taxon>Bacteria</taxon>
        <taxon>Pseudomonadati</taxon>
        <taxon>Pseudomonadota</taxon>
        <taxon>Gammaproteobacteria</taxon>
        <taxon>Lysobacterales</taxon>
        <taxon>Rhodanobacteraceae</taxon>
        <taxon>Luteibacter</taxon>
    </lineage>
</organism>
<keyword evidence="5" id="KW-1185">Reference proteome</keyword>
<sequence>MAALSRRARAGGVLLLALCCALPVHAATLKDQIDTQLAQPRFAGASWGIDVVSLDDGHTVYEHDAGRLLLPASTAKLYTAAFALDRLGPEGRTHTDVLAGGEVSRGRLHGPLILRGRGDPTLSGTDWADTLAAQVLAQGIRRIDGGIVGDDTAFTGPSHGSGWEVDDLQAYFGASTAALDIDENTMVADISAQGVRVTPADAAIALAGQPADLLQVYREPGSATVHVLGGVTQGAPARRLALSLPDPALTAARRLQAALERQGVRVDGEARSLRWPVPPPSGNVLASFPSPGVADILRTGLKRSQNLYLQSVFLLTGLASPDPALPRAEDRAAKALSAWLEARGIAPSSTMLVEGTGLSRHDLTTAGSLVRLLTLMDASPLSALWRGLLPVAGVDGTLANRMRDTAAMGNLQAKTGSMSFVNALAGYVTTRSGQKLAFAIILNNYRPGDGALPVSAEVDAIAVMLAQAQGRL</sequence>
<dbReference type="Pfam" id="PF02113">
    <property type="entry name" value="Peptidase_S13"/>
    <property type="match status" value="1"/>
</dbReference>
<dbReference type="Proteomes" id="UP000490980">
    <property type="component" value="Unassembled WGS sequence"/>
</dbReference>
<comment type="caution">
    <text evidence="4">The sequence shown here is derived from an EMBL/GenBank/DDBJ whole genome shotgun (WGS) entry which is preliminary data.</text>
</comment>
<evidence type="ECO:0000256" key="3">
    <source>
        <dbReference type="SAM" id="SignalP"/>
    </source>
</evidence>
<dbReference type="SUPFAM" id="SSF56601">
    <property type="entry name" value="beta-lactamase/transpeptidase-like"/>
    <property type="match status" value="1"/>
</dbReference>
<dbReference type="AlphaFoldDB" id="A0A7X5UB83"/>
<dbReference type="Gene3D" id="3.50.80.20">
    <property type="entry name" value="D-Ala-D-Ala carboxypeptidase C, peptidase S13"/>
    <property type="match status" value="1"/>
</dbReference>
<dbReference type="GO" id="GO:0009002">
    <property type="term" value="F:serine-type D-Ala-D-Ala carboxypeptidase activity"/>
    <property type="evidence" value="ECO:0007669"/>
    <property type="project" value="UniProtKB-EC"/>
</dbReference>
<dbReference type="PANTHER" id="PTHR30023">
    <property type="entry name" value="D-ALANYL-D-ALANINE CARBOXYPEPTIDASE"/>
    <property type="match status" value="1"/>
</dbReference>
<feature type="signal peptide" evidence="3">
    <location>
        <begin position="1"/>
        <end position="26"/>
    </location>
</feature>
<keyword evidence="3" id="KW-0732">Signal</keyword>
<gene>
    <name evidence="4" type="primary">dacB</name>
    <name evidence="4" type="ORF">HBF25_13155</name>
</gene>
<dbReference type="InterPro" id="IPR000667">
    <property type="entry name" value="Peptidase_S13"/>
</dbReference>
<dbReference type="PANTHER" id="PTHR30023:SF0">
    <property type="entry name" value="PENICILLIN-SENSITIVE CARBOXYPEPTIDASE A"/>
    <property type="match status" value="1"/>
</dbReference>
<keyword evidence="4" id="KW-0121">Carboxypeptidase</keyword>
<dbReference type="GO" id="GO:0006508">
    <property type="term" value="P:proteolysis"/>
    <property type="evidence" value="ECO:0007669"/>
    <property type="project" value="InterPro"/>
</dbReference>
<keyword evidence="2 4" id="KW-0378">Hydrolase</keyword>
<dbReference type="Gene3D" id="3.40.710.10">
    <property type="entry name" value="DD-peptidase/beta-lactamase superfamily"/>
    <property type="match status" value="2"/>
</dbReference>
<dbReference type="GO" id="GO:0000270">
    <property type="term" value="P:peptidoglycan metabolic process"/>
    <property type="evidence" value="ECO:0007669"/>
    <property type="project" value="TreeGrafter"/>
</dbReference>
<name>A0A7X5UB83_9GAMM</name>
<dbReference type="NCBIfam" id="TIGR00666">
    <property type="entry name" value="PBP4"/>
    <property type="match status" value="1"/>
</dbReference>
<evidence type="ECO:0000256" key="2">
    <source>
        <dbReference type="ARBA" id="ARBA00022801"/>
    </source>
</evidence>
<evidence type="ECO:0000313" key="4">
    <source>
        <dbReference type="EMBL" id="NII07331.1"/>
    </source>
</evidence>
<dbReference type="RefSeq" id="WP_166949109.1">
    <property type="nucleotide sequence ID" value="NZ_JAARLZ010000006.1"/>
</dbReference>
<proteinExistence type="inferred from homology"/>